<gene>
    <name evidence="4" type="ORF">ACAT0790_LOCUS45254</name>
</gene>
<evidence type="ECO:0000256" key="2">
    <source>
        <dbReference type="SAM" id="Coils"/>
    </source>
</evidence>
<dbReference type="InterPro" id="IPR018247">
    <property type="entry name" value="EF_Hand_1_Ca_BS"/>
</dbReference>
<feature type="coiled-coil region" evidence="2">
    <location>
        <begin position="136"/>
        <end position="163"/>
    </location>
</feature>
<dbReference type="InterPro" id="IPR011992">
    <property type="entry name" value="EF-hand-dom_pair"/>
</dbReference>
<protein>
    <recommendedName>
        <fullName evidence="5">Calmodulin</fullName>
    </recommendedName>
</protein>
<evidence type="ECO:0000256" key="1">
    <source>
        <dbReference type="ARBA" id="ARBA00022837"/>
    </source>
</evidence>
<organism evidence="4">
    <name type="scientific">Alexandrium catenella</name>
    <name type="common">Red tide dinoflagellate</name>
    <name type="synonym">Gonyaulax catenella</name>
    <dbReference type="NCBI Taxonomy" id="2925"/>
    <lineage>
        <taxon>Eukaryota</taxon>
        <taxon>Sar</taxon>
        <taxon>Alveolata</taxon>
        <taxon>Dinophyceae</taxon>
        <taxon>Gonyaulacales</taxon>
        <taxon>Pyrocystaceae</taxon>
        <taxon>Alexandrium</taxon>
    </lineage>
</organism>
<dbReference type="Gene3D" id="1.10.238.10">
    <property type="entry name" value="EF-hand"/>
    <property type="match status" value="1"/>
</dbReference>
<reference evidence="4" key="1">
    <citation type="submission" date="2021-01" db="EMBL/GenBank/DDBJ databases">
        <authorList>
            <person name="Corre E."/>
            <person name="Pelletier E."/>
            <person name="Niang G."/>
            <person name="Scheremetjew M."/>
            <person name="Finn R."/>
            <person name="Kale V."/>
            <person name="Holt S."/>
            <person name="Cochrane G."/>
            <person name="Meng A."/>
            <person name="Brown T."/>
            <person name="Cohen L."/>
        </authorList>
    </citation>
    <scope>NUCLEOTIDE SEQUENCE</scope>
    <source>
        <strain evidence="4">OF101</strain>
    </source>
</reference>
<dbReference type="AlphaFoldDB" id="A0A7S1RJY1"/>
<dbReference type="EMBL" id="HBGE01075582">
    <property type="protein sequence ID" value="CAD9168486.1"/>
    <property type="molecule type" value="Transcribed_RNA"/>
</dbReference>
<evidence type="ECO:0000313" key="4">
    <source>
        <dbReference type="EMBL" id="CAD9168486.1"/>
    </source>
</evidence>
<evidence type="ECO:0008006" key="5">
    <source>
        <dbReference type="Google" id="ProtNLM"/>
    </source>
</evidence>
<keyword evidence="1" id="KW-0106">Calcium</keyword>
<dbReference type="SUPFAM" id="SSF47473">
    <property type="entry name" value="EF-hand"/>
    <property type="match status" value="1"/>
</dbReference>
<feature type="region of interest" description="Disordered" evidence="3">
    <location>
        <begin position="169"/>
        <end position="200"/>
    </location>
</feature>
<proteinExistence type="predicted"/>
<name>A0A7S1RJY1_ALECA</name>
<feature type="compositionally biased region" description="Low complexity" evidence="3">
    <location>
        <begin position="182"/>
        <end position="200"/>
    </location>
</feature>
<keyword evidence="2" id="KW-0175">Coiled coil</keyword>
<evidence type="ECO:0000256" key="3">
    <source>
        <dbReference type="SAM" id="MobiDB-lite"/>
    </source>
</evidence>
<sequence length="297" mass="32408">MVMLFNMADLDSSGDLGKEELRGMLLDPRAREIMLAFGMNMHIPPSMLHTIVDLNGDGACTFPEFFDACMRLSGSIDSLHGVFVQHDICHCKEVLRKSLLGLEEHLLAIVPKREGWKRSSVAEAPEHEDSVAEAEITALRERLDRFAEKQKLMQAELQALKEQWQPVCREGQPFNDSPGKHLSISDSTTGDGSFSGGDASSLGASLPLPLPSSARMQPASPLAAAVKAARAPRMFLHAFGRELGVGVMDSVFGDPPQRPHSAEPWARRRPGGLRAAARRQLEAEFAAKKAAEALRHG</sequence>
<dbReference type="PROSITE" id="PS00018">
    <property type="entry name" value="EF_HAND_1"/>
    <property type="match status" value="2"/>
</dbReference>
<accession>A0A7S1RJY1</accession>